<evidence type="ECO:0000259" key="15">
    <source>
        <dbReference type="PROSITE" id="PS50067"/>
    </source>
</evidence>
<dbReference type="InterPro" id="IPR027640">
    <property type="entry name" value="Kinesin-like_fam"/>
</dbReference>
<evidence type="ECO:0000256" key="2">
    <source>
        <dbReference type="ARBA" id="ARBA00004496"/>
    </source>
</evidence>
<evidence type="ECO:0000256" key="10">
    <source>
        <dbReference type="ARBA" id="ARBA00023136"/>
    </source>
</evidence>
<feature type="compositionally biased region" description="Acidic residues" evidence="13">
    <location>
        <begin position="1367"/>
        <end position="1377"/>
    </location>
</feature>
<feature type="transmembrane region" description="Helical" evidence="14">
    <location>
        <begin position="1403"/>
        <end position="1425"/>
    </location>
</feature>
<feature type="compositionally biased region" description="Basic residues" evidence="13">
    <location>
        <begin position="1074"/>
        <end position="1085"/>
    </location>
</feature>
<feature type="region of interest" description="Disordered" evidence="13">
    <location>
        <begin position="1367"/>
        <end position="1389"/>
    </location>
</feature>
<dbReference type="PANTHER" id="PTHR47969">
    <property type="entry name" value="CHROMOSOME-ASSOCIATED KINESIN KIF4A-RELATED"/>
    <property type="match status" value="1"/>
</dbReference>
<feature type="transmembrane region" description="Helical" evidence="14">
    <location>
        <begin position="1513"/>
        <end position="1532"/>
    </location>
</feature>
<dbReference type="Gene3D" id="1.20.1510.10">
    <property type="entry name" value="Cation efflux protein transmembrane domain"/>
    <property type="match status" value="1"/>
</dbReference>
<feature type="compositionally biased region" description="Acidic residues" evidence="13">
    <location>
        <begin position="1126"/>
        <end position="1137"/>
    </location>
</feature>
<dbReference type="GO" id="GO:0005875">
    <property type="term" value="C:microtubule associated complex"/>
    <property type="evidence" value="ECO:0007669"/>
    <property type="project" value="TreeGrafter"/>
</dbReference>
<dbReference type="InterPro" id="IPR036961">
    <property type="entry name" value="Kinesin_motor_dom_sf"/>
</dbReference>
<evidence type="ECO:0000256" key="1">
    <source>
        <dbReference type="ARBA" id="ARBA00004141"/>
    </source>
</evidence>
<feature type="coiled-coil region" evidence="12">
    <location>
        <begin position="1238"/>
        <end position="1279"/>
    </location>
</feature>
<keyword evidence="6 11" id="KW-0547">Nucleotide-binding</keyword>
<evidence type="ECO:0000256" key="11">
    <source>
        <dbReference type="PROSITE-ProRule" id="PRU00283"/>
    </source>
</evidence>
<dbReference type="SMART" id="SM00129">
    <property type="entry name" value="KISc"/>
    <property type="match status" value="1"/>
</dbReference>
<feature type="compositionally biased region" description="Low complexity" evidence="13">
    <location>
        <begin position="1719"/>
        <end position="1746"/>
    </location>
</feature>
<feature type="compositionally biased region" description="Low complexity" evidence="13">
    <location>
        <begin position="1091"/>
        <end position="1119"/>
    </location>
</feature>
<feature type="region of interest" description="Disordered" evidence="13">
    <location>
        <begin position="588"/>
        <end position="644"/>
    </location>
</feature>
<comment type="subcellular location">
    <subcellularLocation>
        <location evidence="2">Cytoplasm</location>
    </subcellularLocation>
    <subcellularLocation>
        <location evidence="1">Membrane</location>
        <topology evidence="1">Multi-pass membrane protein</topology>
    </subcellularLocation>
</comment>
<reference evidence="16 17" key="1">
    <citation type="submission" date="2019-07" db="EMBL/GenBank/DDBJ databases">
        <title>Genomes of Cafeteria roenbergensis.</title>
        <authorList>
            <person name="Fischer M.G."/>
            <person name="Hackl T."/>
            <person name="Roman M."/>
        </authorList>
    </citation>
    <scope>NUCLEOTIDE SEQUENCE [LARGE SCALE GENOMIC DNA]</scope>
    <source>
        <strain evidence="16 17">RCC970-E3</strain>
    </source>
</reference>
<comment type="caution">
    <text evidence="16">The sequence shown here is derived from an EMBL/GenBank/DDBJ whole genome shotgun (WGS) entry which is preliminary data.</text>
</comment>
<feature type="compositionally biased region" description="Gly residues" evidence="13">
    <location>
        <begin position="973"/>
        <end position="982"/>
    </location>
</feature>
<feature type="compositionally biased region" description="Basic and acidic residues" evidence="13">
    <location>
        <begin position="1688"/>
        <end position="1698"/>
    </location>
</feature>
<evidence type="ECO:0000256" key="8">
    <source>
        <dbReference type="ARBA" id="ARBA00022989"/>
    </source>
</evidence>
<feature type="transmembrane region" description="Helical" evidence="14">
    <location>
        <begin position="1475"/>
        <end position="1501"/>
    </location>
</feature>
<evidence type="ECO:0000256" key="9">
    <source>
        <dbReference type="ARBA" id="ARBA00023054"/>
    </source>
</evidence>
<feature type="compositionally biased region" description="Basic and acidic residues" evidence="13">
    <location>
        <begin position="1753"/>
        <end position="1763"/>
    </location>
</feature>
<dbReference type="InterPro" id="IPR001752">
    <property type="entry name" value="Kinesin_motor_dom"/>
</dbReference>
<keyword evidence="10 14" id="KW-0472">Membrane</keyword>
<evidence type="ECO:0000256" key="14">
    <source>
        <dbReference type="SAM" id="Phobius"/>
    </source>
</evidence>
<sequence length="1797" mass="190430">MAGARSTVNDYTDAQVTEAGAVKVYVRLRPPDGATAVPARYYKLDEDQPSRMTIKSSPTSQHLFAFNRVYGPHASQEEVFTETSQRLCDHVLEGYNACCFAYGQTGSGKTYTMFGSEKGDAPGLIPRAVDYIFRVLKTRSHAKDSAVVISFLEVYMDRVRDLGIASAEGGHVAAGAEAGETARRPPPRPDSALRTARPDTTSDTTKWFEEAGKVTGTFGRRAGSDASMDYGARYAKQSLEVREDAAGNVYVEGLTVLSVANAEQALEVVRRGMGLRATHDTRMNAVSSRSHTVLTLHVLQKDRRTGQTVDGMLNLVDLAGSERLKRSESEGMRQAEARFINSSLTALGKVVIALQGQTLTAAGPAAVAADPSMRGTTADGGHVPYRDSKLTRLLQNSLGGNSFTVLLATVHPRGEDVEESLSSLQFAHRCRSVINRPKVNVTLRDDEDKDRRIRQLEGANAMLRRQLAVARVTTRLRIMRLMADVGASGRILSDGRFRLSDGRVLGLTLRQAMRSPWARQAIAAALAPGGPYSSEGVARAAASAAASAAAGGDGAAAAAARADDMLAHEMAEPEGVAPLEARHALEAPPMTAEERAEAEKEEAGLEAEGRAAQQARMGGGTAGPASAAGAGEAMLPRHRSGGGGAEAEAFRALTSGQVSWDDASRSRTGLASAGGLFGGGGASGRLGGTAASGAGGGHSDEVVAELKARVAELTKQLKKEQARTASEAGTLRGLARDQRERAAEARAVAESSTRAARDEVERTSSSYARQVASLMAQSQTLLHDQHELVAAVPKSLRVAESALQEAAAVEERVREEEAALRRQAVANAQQAARRELAQAAQSHRQTTKALAEDSARMAAEFRAWSARAREREVGLESEVRSIWEYAAGLGQVVRELEEGRFAVEVSAAGRRVFRVPPQLLPEDPFEAHPTGLPHLRRLLEREAIETGQLTPDEQAEDLGATSGSAFAATAGSVRGGVTGGTGRSSRGGAASLKSLPRGLRKPPARPAGSSPDPSDAEAKARALDAGLRGRAPAARPPAGGVHVPRPELDGMAGAASLSRSVRAGGGGGKSAWSSKRRGGSHRRGGRGPGTGYAAASALQQAVGARGRSGSADAGSRGAAPDVTDGAADDSGEDDVDAADSGLELPLEEAGAEGKDGSARTSAVRSASREKRLQRLERELDARAKRGDVDLEADPATMEPDLLRAHVNALRRYIESGLRRRVEEEIVNDLAEQPSIDYVRTLEQQRDAARGRLEEEVAKARDLQIAYNALRRQLERAGRATLGAPPADEQAAAMLIARAGIDSRAGARARRIPAVAADQFADALKDDEALSEMRHPVAEYYRDQNKTIKRAMLRQRRGMPWAVDLGESVDSEDDEEALGESRPAESAETIQARRKASERWHVQAAINLSFAANVVIFVIKLVAGIASGSLALISSAIESGLDLLSGSIIFVTAVVQKRKRPHKYPVGRTRLEPVSLVVFSSVMGMAALILLQEGATALINGFSHAPAALNIDEWTWASLGLSIGLKVVLLLYCRSVEESSASVGALAADHRNDVLTNVATLIAILVAFFVDGAWWLDSVMAMLLAVYILVNWASEGLEQVKGLTGRGASREQVTDLIRVAMSHSPKICFVDTVRAYYAGLRLMVEIDIVLPPEMPLHEAHDVGQSLQLKVERFESVERCFVHLDHNVEDPRDEHIHPDLPKPQGMSHRDISPSPSPGEQAAWHAPTGAAAAAGVAAELAEAMEGAAAESDEEEARSTSDADRAAAGEGAPGSETSPQEEPGPGAEAVTAATGVQPTVE</sequence>
<feature type="domain" description="Kinesin motor" evidence="15">
    <location>
        <begin position="21"/>
        <end position="433"/>
    </location>
</feature>
<dbReference type="GO" id="GO:0016020">
    <property type="term" value="C:membrane"/>
    <property type="evidence" value="ECO:0007669"/>
    <property type="project" value="UniProtKB-SubCell"/>
</dbReference>
<feature type="compositionally biased region" description="Low complexity" evidence="13">
    <location>
        <begin position="1052"/>
        <end position="1062"/>
    </location>
</feature>
<dbReference type="GO" id="GO:0005737">
    <property type="term" value="C:cytoplasm"/>
    <property type="evidence" value="ECO:0007669"/>
    <property type="project" value="UniProtKB-SubCell"/>
</dbReference>
<dbReference type="GO" id="GO:0051231">
    <property type="term" value="P:spindle elongation"/>
    <property type="evidence" value="ECO:0007669"/>
    <property type="project" value="TreeGrafter"/>
</dbReference>
<dbReference type="InterPro" id="IPR027417">
    <property type="entry name" value="P-loop_NTPase"/>
</dbReference>
<dbReference type="SUPFAM" id="SSF161111">
    <property type="entry name" value="Cation efflux protein transmembrane domain-like"/>
    <property type="match status" value="1"/>
</dbReference>
<dbReference type="GO" id="GO:0003777">
    <property type="term" value="F:microtubule motor activity"/>
    <property type="evidence" value="ECO:0007669"/>
    <property type="project" value="InterPro"/>
</dbReference>
<dbReference type="InterPro" id="IPR058533">
    <property type="entry name" value="Cation_efflux_TM"/>
</dbReference>
<dbReference type="PRINTS" id="PR00380">
    <property type="entry name" value="KINESINHEAVY"/>
</dbReference>
<feature type="compositionally biased region" description="Basic and acidic residues" evidence="13">
    <location>
        <begin position="592"/>
        <end position="609"/>
    </location>
</feature>
<feature type="binding site" evidence="11">
    <location>
        <begin position="103"/>
        <end position="110"/>
    </location>
    <ligand>
        <name>ATP</name>
        <dbReference type="ChEBI" id="CHEBI:30616"/>
    </ligand>
</feature>
<keyword evidence="7 11" id="KW-0067">ATP-binding</keyword>
<keyword evidence="4" id="KW-0963">Cytoplasm</keyword>
<dbReference type="Gene3D" id="3.30.70.1350">
    <property type="entry name" value="Cation efflux protein, cytoplasmic domain"/>
    <property type="match status" value="1"/>
</dbReference>
<dbReference type="InterPro" id="IPR027470">
    <property type="entry name" value="Cation_efflux_CTD"/>
</dbReference>
<feature type="coiled-coil region" evidence="12">
    <location>
        <begin position="796"/>
        <end position="823"/>
    </location>
</feature>
<accession>A0A5A8D9T8</accession>
<dbReference type="Gene3D" id="3.40.850.10">
    <property type="entry name" value="Kinesin motor domain"/>
    <property type="match status" value="1"/>
</dbReference>
<evidence type="ECO:0000256" key="5">
    <source>
        <dbReference type="ARBA" id="ARBA00022692"/>
    </source>
</evidence>
<dbReference type="Pfam" id="PF00225">
    <property type="entry name" value="Kinesin"/>
    <property type="match status" value="2"/>
</dbReference>
<dbReference type="InterPro" id="IPR036837">
    <property type="entry name" value="Cation_efflux_CTD_sf"/>
</dbReference>
<feature type="compositionally biased region" description="Low complexity" evidence="13">
    <location>
        <begin position="1023"/>
        <end position="1040"/>
    </location>
</feature>
<keyword evidence="11" id="KW-0505">Motor protein</keyword>
<feature type="region of interest" description="Disordered" evidence="13">
    <location>
        <begin position="174"/>
        <end position="202"/>
    </location>
</feature>
<dbReference type="PROSITE" id="PS00411">
    <property type="entry name" value="KINESIN_MOTOR_1"/>
    <property type="match status" value="1"/>
</dbReference>
<gene>
    <name evidence="16" type="ORF">FNF28_05198</name>
</gene>
<dbReference type="SUPFAM" id="SSF52540">
    <property type="entry name" value="P-loop containing nucleoside triphosphate hydrolases"/>
    <property type="match status" value="1"/>
</dbReference>
<feature type="region of interest" description="Disordered" evidence="13">
    <location>
        <begin position="720"/>
        <end position="762"/>
    </location>
</feature>
<feature type="compositionally biased region" description="Basic and acidic residues" evidence="13">
    <location>
        <begin position="734"/>
        <end position="744"/>
    </location>
</feature>
<dbReference type="GO" id="GO:0007018">
    <property type="term" value="P:microtubule-based movement"/>
    <property type="evidence" value="ECO:0007669"/>
    <property type="project" value="InterPro"/>
</dbReference>
<feature type="region of interest" description="Disordered" evidence="13">
    <location>
        <begin position="971"/>
        <end position="1171"/>
    </location>
</feature>
<organism evidence="16 17">
    <name type="scientific">Cafeteria roenbergensis</name>
    <name type="common">Marine flagellate</name>
    <dbReference type="NCBI Taxonomy" id="33653"/>
    <lineage>
        <taxon>Eukaryota</taxon>
        <taxon>Sar</taxon>
        <taxon>Stramenopiles</taxon>
        <taxon>Bigyra</taxon>
        <taxon>Opalozoa</taxon>
        <taxon>Bicosoecida</taxon>
        <taxon>Cafeteriaceae</taxon>
        <taxon>Cafeteria</taxon>
    </lineage>
</organism>
<keyword evidence="8 14" id="KW-1133">Transmembrane helix</keyword>
<dbReference type="Pfam" id="PF16916">
    <property type="entry name" value="ZT_dimer"/>
    <property type="match status" value="1"/>
</dbReference>
<comment type="similarity">
    <text evidence="11">Belongs to the TRAFAC class myosin-kinesin ATPase superfamily. Kinesin family.</text>
</comment>
<evidence type="ECO:0000256" key="13">
    <source>
        <dbReference type="SAM" id="MobiDB-lite"/>
    </source>
</evidence>
<protein>
    <recommendedName>
        <fullName evidence="15">Kinesin motor domain-containing protein</fullName>
    </recommendedName>
</protein>
<dbReference type="GO" id="GO:0008017">
    <property type="term" value="F:microtubule binding"/>
    <property type="evidence" value="ECO:0007669"/>
    <property type="project" value="InterPro"/>
</dbReference>
<dbReference type="NCBIfam" id="TIGR01297">
    <property type="entry name" value="CDF"/>
    <property type="match status" value="1"/>
</dbReference>
<evidence type="ECO:0000256" key="4">
    <source>
        <dbReference type="ARBA" id="ARBA00022490"/>
    </source>
</evidence>
<keyword evidence="9 12" id="KW-0175">Coiled coil</keyword>
<dbReference type="InterPro" id="IPR027469">
    <property type="entry name" value="Cation_efflux_TMD_sf"/>
</dbReference>
<evidence type="ECO:0000313" key="16">
    <source>
        <dbReference type="EMBL" id="KAA0161050.1"/>
    </source>
</evidence>
<feature type="region of interest" description="Disordered" evidence="13">
    <location>
        <begin position="1688"/>
        <end position="1797"/>
    </location>
</feature>
<evidence type="ECO:0000256" key="7">
    <source>
        <dbReference type="ARBA" id="ARBA00022840"/>
    </source>
</evidence>
<feature type="compositionally biased region" description="Low complexity" evidence="13">
    <location>
        <begin position="745"/>
        <end position="754"/>
    </location>
</feature>
<dbReference type="Pfam" id="PF01545">
    <property type="entry name" value="Cation_efflux"/>
    <property type="match status" value="1"/>
</dbReference>
<dbReference type="EMBL" id="VLTL01000101">
    <property type="protein sequence ID" value="KAA0161050.1"/>
    <property type="molecule type" value="Genomic_DNA"/>
</dbReference>
<dbReference type="InterPro" id="IPR019821">
    <property type="entry name" value="Kinesin_motor_CS"/>
</dbReference>
<dbReference type="CDD" id="cd00106">
    <property type="entry name" value="KISc"/>
    <property type="match status" value="1"/>
</dbReference>
<keyword evidence="3" id="KW-0813">Transport</keyword>
<dbReference type="Proteomes" id="UP000324907">
    <property type="component" value="Unassembled WGS sequence"/>
</dbReference>
<dbReference type="GO" id="GO:0008324">
    <property type="term" value="F:monoatomic cation transmembrane transporter activity"/>
    <property type="evidence" value="ECO:0007669"/>
    <property type="project" value="InterPro"/>
</dbReference>
<keyword evidence="5 14" id="KW-0812">Transmembrane</keyword>
<dbReference type="InterPro" id="IPR002524">
    <property type="entry name" value="Cation_efflux"/>
</dbReference>
<dbReference type="GO" id="GO:0007052">
    <property type="term" value="P:mitotic spindle organization"/>
    <property type="evidence" value="ECO:0007669"/>
    <property type="project" value="TreeGrafter"/>
</dbReference>
<dbReference type="GO" id="GO:0005524">
    <property type="term" value="F:ATP binding"/>
    <property type="evidence" value="ECO:0007669"/>
    <property type="project" value="UniProtKB-UniRule"/>
</dbReference>
<dbReference type="SUPFAM" id="SSF160240">
    <property type="entry name" value="Cation efflux protein cytoplasmic domain-like"/>
    <property type="match status" value="1"/>
</dbReference>
<dbReference type="PANTHER" id="PTHR47969:SF15">
    <property type="entry name" value="CHROMOSOME-ASSOCIATED KINESIN KIF4A-RELATED"/>
    <property type="match status" value="1"/>
</dbReference>
<evidence type="ECO:0000256" key="3">
    <source>
        <dbReference type="ARBA" id="ARBA00022448"/>
    </source>
</evidence>
<feature type="transmembrane region" description="Helical" evidence="14">
    <location>
        <begin position="1553"/>
        <end position="1569"/>
    </location>
</feature>
<proteinExistence type="inferred from homology"/>
<feature type="compositionally biased region" description="Low complexity" evidence="13">
    <location>
        <begin position="623"/>
        <end position="633"/>
    </location>
</feature>
<evidence type="ECO:0000256" key="12">
    <source>
        <dbReference type="SAM" id="Coils"/>
    </source>
</evidence>
<evidence type="ECO:0000313" key="17">
    <source>
        <dbReference type="Proteomes" id="UP000324907"/>
    </source>
</evidence>
<evidence type="ECO:0000256" key="6">
    <source>
        <dbReference type="ARBA" id="ARBA00022741"/>
    </source>
</evidence>
<name>A0A5A8D9T8_CAFRO</name>
<dbReference type="PROSITE" id="PS50067">
    <property type="entry name" value="KINESIN_MOTOR_2"/>
    <property type="match status" value="1"/>
</dbReference>